<feature type="domain" description="Cupin type-2" evidence="1">
    <location>
        <begin position="31"/>
        <end position="99"/>
    </location>
</feature>
<dbReference type="PANTHER" id="PTHR36440:SF1">
    <property type="entry name" value="PUTATIVE (AFU_ORTHOLOGUE AFUA_8G07350)-RELATED"/>
    <property type="match status" value="1"/>
</dbReference>
<reference evidence="2" key="1">
    <citation type="submission" date="2023-06" db="EMBL/GenBank/DDBJ databases">
        <title>Genomic of Parafulvivirga corallium.</title>
        <authorList>
            <person name="Wang G."/>
        </authorList>
    </citation>
    <scope>NUCLEOTIDE SEQUENCE</scope>
    <source>
        <strain evidence="2">BMA10</strain>
    </source>
</reference>
<evidence type="ECO:0000259" key="1">
    <source>
        <dbReference type="Pfam" id="PF07883"/>
    </source>
</evidence>
<dbReference type="InterPro" id="IPR013096">
    <property type="entry name" value="Cupin_2"/>
</dbReference>
<dbReference type="PANTHER" id="PTHR36440">
    <property type="entry name" value="PUTATIVE (AFU_ORTHOLOGUE AFUA_8G07350)-RELATED"/>
    <property type="match status" value="1"/>
</dbReference>
<keyword evidence="3" id="KW-1185">Reference proteome</keyword>
<proteinExistence type="predicted"/>
<evidence type="ECO:0000313" key="3">
    <source>
        <dbReference type="Proteomes" id="UP001172082"/>
    </source>
</evidence>
<name>A0ABT8KQZ7_9BACT</name>
<sequence length="133" mass="15135">MKTNTSQKNYFGLTFISTSEETNGQYFLSETTIPAGDNGPPPHVHTREDEGFYIVSGELTFLVNDKEIHLKTGDYLNIEKGEKHTWRNDSMSDTKLLVTFAPAGIEGMFRELDEDMTNILEIGRKYGTEFLME</sequence>
<dbReference type="Gene3D" id="2.60.120.10">
    <property type="entry name" value="Jelly Rolls"/>
    <property type="match status" value="1"/>
</dbReference>
<comment type="caution">
    <text evidence="2">The sequence shown here is derived from an EMBL/GenBank/DDBJ whole genome shotgun (WGS) entry which is preliminary data.</text>
</comment>
<protein>
    <submittedName>
        <fullName evidence="2">Cupin domain-containing protein</fullName>
    </submittedName>
</protein>
<evidence type="ECO:0000313" key="2">
    <source>
        <dbReference type="EMBL" id="MDN5201930.1"/>
    </source>
</evidence>
<dbReference type="RefSeq" id="WP_346751954.1">
    <property type="nucleotide sequence ID" value="NZ_JAUJEA010000003.1"/>
</dbReference>
<dbReference type="Proteomes" id="UP001172082">
    <property type="component" value="Unassembled WGS sequence"/>
</dbReference>
<dbReference type="InterPro" id="IPR014710">
    <property type="entry name" value="RmlC-like_jellyroll"/>
</dbReference>
<dbReference type="InterPro" id="IPR053146">
    <property type="entry name" value="QDO-like"/>
</dbReference>
<accession>A0ABT8KQZ7</accession>
<dbReference type="EMBL" id="JAUJEA010000003">
    <property type="protein sequence ID" value="MDN5201930.1"/>
    <property type="molecule type" value="Genomic_DNA"/>
</dbReference>
<gene>
    <name evidence="2" type="ORF">QQ008_11165</name>
</gene>
<dbReference type="Pfam" id="PF07883">
    <property type="entry name" value="Cupin_2"/>
    <property type="match status" value="1"/>
</dbReference>
<organism evidence="2 3">
    <name type="scientific">Splendidivirga corallicola</name>
    <dbReference type="NCBI Taxonomy" id="3051826"/>
    <lineage>
        <taxon>Bacteria</taxon>
        <taxon>Pseudomonadati</taxon>
        <taxon>Bacteroidota</taxon>
        <taxon>Cytophagia</taxon>
        <taxon>Cytophagales</taxon>
        <taxon>Splendidivirgaceae</taxon>
        <taxon>Splendidivirga</taxon>
    </lineage>
</organism>
<dbReference type="InterPro" id="IPR011051">
    <property type="entry name" value="RmlC_Cupin_sf"/>
</dbReference>
<dbReference type="SUPFAM" id="SSF51182">
    <property type="entry name" value="RmlC-like cupins"/>
    <property type="match status" value="1"/>
</dbReference>